<dbReference type="Pfam" id="PF13874">
    <property type="entry name" value="Nup54"/>
    <property type="match status" value="1"/>
</dbReference>
<evidence type="ECO:0000259" key="4">
    <source>
        <dbReference type="Pfam" id="PF13874"/>
    </source>
</evidence>
<proteinExistence type="predicted"/>
<evidence type="ECO:0000256" key="3">
    <source>
        <dbReference type="ARBA" id="ARBA00023242"/>
    </source>
</evidence>
<dbReference type="PANTHER" id="PTHR13000">
    <property type="entry name" value="NUCLEOPORIN P54"/>
    <property type="match status" value="1"/>
</dbReference>
<dbReference type="InterPro" id="IPR025712">
    <property type="entry name" value="Nup54_alpha-helical_dom"/>
</dbReference>
<sequence length="159" mass="18110">MLACSSLFSTLFSSQHQLPQTSPYQQHASSSIGFQSPFNTVQQQTPFQNTQLTTQMALVAPIPFLSLIAITEVYKEDPTNPEYAFKHLLFSVTGQQYRVKPASVSDIMWAEAISKLEGMNSSEREHMWHQLVQGFKDLSQRLKLQDEVLASDRERRKTT</sequence>
<protein>
    <recommendedName>
        <fullName evidence="4">Nucleoporin Nup54 alpha-helical domain-containing protein</fullName>
    </recommendedName>
</protein>
<evidence type="ECO:0000313" key="6">
    <source>
        <dbReference type="Proteomes" id="UP001642260"/>
    </source>
</evidence>
<name>A0ABC8LXR6_ERUVS</name>
<comment type="caution">
    <text evidence="5">The sequence shown here is derived from an EMBL/GenBank/DDBJ whole genome shotgun (WGS) entry which is preliminary data.</text>
</comment>
<reference evidence="5 6" key="1">
    <citation type="submission" date="2022-03" db="EMBL/GenBank/DDBJ databases">
        <authorList>
            <person name="Macdonald S."/>
            <person name="Ahmed S."/>
            <person name="Newling K."/>
        </authorList>
    </citation>
    <scope>NUCLEOTIDE SEQUENCE [LARGE SCALE GENOMIC DNA]</scope>
</reference>
<dbReference type="GO" id="GO:0005634">
    <property type="term" value="C:nucleus"/>
    <property type="evidence" value="ECO:0007669"/>
    <property type="project" value="UniProtKB-SubCell"/>
</dbReference>
<evidence type="ECO:0000256" key="1">
    <source>
        <dbReference type="ARBA" id="ARBA00004123"/>
    </source>
</evidence>
<keyword evidence="3" id="KW-0539">Nucleus</keyword>
<dbReference type="InterPro" id="IPR024864">
    <property type="entry name" value="Nup54/Nup57/Nup44"/>
</dbReference>
<dbReference type="PANTHER" id="PTHR13000:SF0">
    <property type="entry name" value="NUCLEOPORIN P54"/>
    <property type="match status" value="1"/>
</dbReference>
<feature type="domain" description="Nucleoporin Nup54 alpha-helical" evidence="4">
    <location>
        <begin position="100"/>
        <end position="157"/>
    </location>
</feature>
<organism evidence="5 6">
    <name type="scientific">Eruca vesicaria subsp. sativa</name>
    <name type="common">Garden rocket</name>
    <name type="synonym">Eruca sativa</name>
    <dbReference type="NCBI Taxonomy" id="29727"/>
    <lineage>
        <taxon>Eukaryota</taxon>
        <taxon>Viridiplantae</taxon>
        <taxon>Streptophyta</taxon>
        <taxon>Embryophyta</taxon>
        <taxon>Tracheophyta</taxon>
        <taxon>Spermatophyta</taxon>
        <taxon>Magnoliopsida</taxon>
        <taxon>eudicotyledons</taxon>
        <taxon>Gunneridae</taxon>
        <taxon>Pentapetalae</taxon>
        <taxon>rosids</taxon>
        <taxon>malvids</taxon>
        <taxon>Brassicales</taxon>
        <taxon>Brassicaceae</taxon>
        <taxon>Brassiceae</taxon>
        <taxon>Eruca</taxon>
    </lineage>
</organism>
<dbReference type="AlphaFoldDB" id="A0ABC8LXR6"/>
<gene>
    <name evidence="5" type="ORF">ERUC_LOCUS40942</name>
</gene>
<keyword evidence="2" id="KW-0813">Transport</keyword>
<dbReference type="EMBL" id="CAKOAT010797375">
    <property type="protein sequence ID" value="CAH8388459.1"/>
    <property type="molecule type" value="Genomic_DNA"/>
</dbReference>
<keyword evidence="6" id="KW-1185">Reference proteome</keyword>
<accession>A0ABC8LXR6</accession>
<evidence type="ECO:0000313" key="5">
    <source>
        <dbReference type="EMBL" id="CAH8388459.1"/>
    </source>
</evidence>
<comment type="subcellular location">
    <subcellularLocation>
        <location evidence="1">Nucleus</location>
    </subcellularLocation>
</comment>
<evidence type="ECO:0000256" key="2">
    <source>
        <dbReference type="ARBA" id="ARBA00022448"/>
    </source>
</evidence>
<dbReference type="Proteomes" id="UP001642260">
    <property type="component" value="Unassembled WGS sequence"/>
</dbReference>